<reference evidence="1 2" key="1">
    <citation type="journal article" date="2012" name="PLoS Pathog.">
        <title>Diverse lifestyles and strategies of plant pathogenesis encoded in the genomes of eighteen Dothideomycetes fungi.</title>
        <authorList>
            <person name="Ohm R.A."/>
            <person name="Feau N."/>
            <person name="Henrissat B."/>
            <person name="Schoch C.L."/>
            <person name="Horwitz B.A."/>
            <person name="Barry K.W."/>
            <person name="Condon B.J."/>
            <person name="Copeland A.C."/>
            <person name="Dhillon B."/>
            <person name="Glaser F."/>
            <person name="Hesse C.N."/>
            <person name="Kosti I."/>
            <person name="LaButti K."/>
            <person name="Lindquist E.A."/>
            <person name="Lucas S."/>
            <person name="Salamov A.A."/>
            <person name="Bradshaw R.E."/>
            <person name="Ciuffetti L."/>
            <person name="Hamelin R.C."/>
            <person name="Kema G.H.J."/>
            <person name="Lawrence C."/>
            <person name="Scott J.A."/>
            <person name="Spatafora J.W."/>
            <person name="Turgeon B.G."/>
            <person name="de Wit P.J.G.M."/>
            <person name="Zhong S."/>
            <person name="Goodwin S.B."/>
            <person name="Grigoriev I.V."/>
        </authorList>
    </citation>
    <scope>NUCLEOTIDE SEQUENCE [LARGE SCALE GENOMIC DNA]</scope>
    <source>
        <strain evidence="2">ND90Pr / ATCC 201652</strain>
    </source>
</reference>
<name>M2SHE6_COCSN</name>
<organism evidence="1 2">
    <name type="scientific">Cochliobolus sativus (strain ND90Pr / ATCC 201652)</name>
    <name type="common">Common root rot and spot blotch fungus</name>
    <name type="synonym">Bipolaris sorokiniana</name>
    <dbReference type="NCBI Taxonomy" id="665912"/>
    <lineage>
        <taxon>Eukaryota</taxon>
        <taxon>Fungi</taxon>
        <taxon>Dikarya</taxon>
        <taxon>Ascomycota</taxon>
        <taxon>Pezizomycotina</taxon>
        <taxon>Dothideomycetes</taxon>
        <taxon>Pleosporomycetidae</taxon>
        <taxon>Pleosporales</taxon>
        <taxon>Pleosporineae</taxon>
        <taxon>Pleosporaceae</taxon>
        <taxon>Bipolaris</taxon>
    </lineage>
</organism>
<dbReference type="eggNOG" id="ENOG502T66G">
    <property type="taxonomic scope" value="Eukaryota"/>
</dbReference>
<evidence type="ECO:0000313" key="2">
    <source>
        <dbReference type="Proteomes" id="UP000016934"/>
    </source>
</evidence>
<sequence length="77" mass="8380">MDVAWPQLPINPFLVPNIKAYGISRKPSPLIPTSPLSVFNQALSPTSSTTRQTFVLPASPLPSPRFLFLRIPPPCPG</sequence>
<accession>M2SHE6</accession>
<dbReference type="HOGENOM" id="CLU_2644585_0_0_1"/>
<dbReference type="EMBL" id="KB445647">
    <property type="protein sequence ID" value="EMD61840.1"/>
    <property type="molecule type" value="Genomic_DNA"/>
</dbReference>
<proteinExistence type="predicted"/>
<dbReference type="OrthoDB" id="3685754at2759"/>
<dbReference type="RefSeq" id="XP_007702076.1">
    <property type="nucleotide sequence ID" value="XM_007703886.1"/>
</dbReference>
<dbReference type="AlphaFoldDB" id="M2SHE6"/>
<reference evidence="2" key="2">
    <citation type="journal article" date="2013" name="PLoS Genet.">
        <title>Comparative genome structure, secondary metabolite, and effector coding capacity across Cochliobolus pathogens.</title>
        <authorList>
            <person name="Condon B.J."/>
            <person name="Leng Y."/>
            <person name="Wu D."/>
            <person name="Bushley K.E."/>
            <person name="Ohm R.A."/>
            <person name="Otillar R."/>
            <person name="Martin J."/>
            <person name="Schackwitz W."/>
            <person name="Grimwood J."/>
            <person name="MohdZainudin N."/>
            <person name="Xue C."/>
            <person name="Wang R."/>
            <person name="Manning V.A."/>
            <person name="Dhillon B."/>
            <person name="Tu Z.J."/>
            <person name="Steffenson B.J."/>
            <person name="Salamov A."/>
            <person name="Sun H."/>
            <person name="Lowry S."/>
            <person name="LaButti K."/>
            <person name="Han J."/>
            <person name="Copeland A."/>
            <person name="Lindquist E."/>
            <person name="Barry K."/>
            <person name="Schmutz J."/>
            <person name="Baker S.E."/>
            <person name="Ciuffetti L.M."/>
            <person name="Grigoriev I.V."/>
            <person name="Zhong S."/>
            <person name="Turgeon B.G."/>
        </authorList>
    </citation>
    <scope>NUCLEOTIDE SEQUENCE [LARGE SCALE GENOMIC DNA]</scope>
    <source>
        <strain evidence="2">ND90Pr / ATCC 201652</strain>
    </source>
</reference>
<evidence type="ECO:0000313" key="1">
    <source>
        <dbReference type="EMBL" id="EMD61840.1"/>
    </source>
</evidence>
<feature type="non-terminal residue" evidence="1">
    <location>
        <position position="77"/>
    </location>
</feature>
<keyword evidence="2" id="KW-1185">Reference proteome</keyword>
<dbReference type="GeneID" id="19139303"/>
<dbReference type="KEGG" id="bsc:COCSADRAFT_38645"/>
<protein>
    <submittedName>
        <fullName evidence="1">Uncharacterized protein</fullName>
    </submittedName>
</protein>
<gene>
    <name evidence="1" type="ORF">COCSADRAFT_38645</name>
</gene>
<dbReference type="Proteomes" id="UP000016934">
    <property type="component" value="Unassembled WGS sequence"/>
</dbReference>